<dbReference type="SUPFAM" id="SSF46785">
    <property type="entry name" value="Winged helix' DNA-binding domain"/>
    <property type="match status" value="1"/>
</dbReference>
<keyword evidence="3" id="KW-0804">Transcription</keyword>
<dbReference type="Gene3D" id="1.10.10.10">
    <property type="entry name" value="Winged helix-like DNA-binding domain superfamily/Winged helix DNA-binding domain"/>
    <property type="match status" value="1"/>
</dbReference>
<keyword evidence="1" id="KW-0805">Transcription regulation</keyword>
<dbReference type="InterPro" id="IPR019887">
    <property type="entry name" value="Tscrpt_reg_AsnC/Lrp_C"/>
</dbReference>
<dbReference type="PROSITE" id="PS50956">
    <property type="entry name" value="HTH_ASNC_2"/>
    <property type="match status" value="1"/>
</dbReference>
<protein>
    <submittedName>
        <fullName evidence="5">Lrp/AsnC family transcriptional regulator</fullName>
    </submittedName>
</protein>
<keyword evidence="6" id="KW-1185">Reference proteome</keyword>
<organism evidence="5 6">
    <name type="scientific">Geochorda subterranea</name>
    <dbReference type="NCBI Taxonomy" id="3109564"/>
    <lineage>
        <taxon>Bacteria</taxon>
        <taxon>Bacillati</taxon>
        <taxon>Bacillota</taxon>
        <taxon>Limnochordia</taxon>
        <taxon>Limnochordales</taxon>
        <taxon>Geochordaceae</taxon>
        <taxon>Geochorda</taxon>
    </lineage>
</organism>
<evidence type="ECO:0000256" key="2">
    <source>
        <dbReference type="ARBA" id="ARBA00023125"/>
    </source>
</evidence>
<dbReference type="PANTHER" id="PTHR30154:SF34">
    <property type="entry name" value="TRANSCRIPTIONAL REGULATOR AZLB"/>
    <property type="match status" value="1"/>
</dbReference>
<proteinExistence type="predicted"/>
<dbReference type="SMART" id="SM00344">
    <property type="entry name" value="HTH_ASNC"/>
    <property type="match status" value="1"/>
</dbReference>
<dbReference type="Pfam" id="PF01037">
    <property type="entry name" value="AsnC_trans_reg"/>
    <property type="match status" value="1"/>
</dbReference>
<dbReference type="InterPro" id="IPR000485">
    <property type="entry name" value="AsnC-type_HTH_dom"/>
</dbReference>
<accession>A0ABZ1BQZ2</accession>
<dbReference type="Pfam" id="PF13404">
    <property type="entry name" value="HTH_AsnC-type"/>
    <property type="match status" value="1"/>
</dbReference>
<dbReference type="EMBL" id="CP141614">
    <property type="protein sequence ID" value="WRP15242.1"/>
    <property type="molecule type" value="Genomic_DNA"/>
</dbReference>
<keyword evidence="2" id="KW-0238">DNA-binding</keyword>
<dbReference type="SUPFAM" id="SSF54909">
    <property type="entry name" value="Dimeric alpha+beta barrel"/>
    <property type="match status" value="1"/>
</dbReference>
<reference evidence="6" key="1">
    <citation type="submission" date="2023-12" db="EMBL/GenBank/DDBJ databases">
        <title>Novel isolates from deep terrestrial aquifers shed light on the physiology and ecology of the class Limnochordia.</title>
        <authorList>
            <person name="Karnachuk O.V."/>
            <person name="Lukina A.P."/>
            <person name="Avakyan M.R."/>
            <person name="Kadnikov V."/>
            <person name="Begmatov S."/>
            <person name="Beletsky A.V."/>
            <person name="Mardanov A.V."/>
            <person name="Ravin N.V."/>
        </authorList>
    </citation>
    <scope>NUCLEOTIDE SEQUENCE [LARGE SCALE GENOMIC DNA]</scope>
    <source>
        <strain evidence="6">LN</strain>
    </source>
</reference>
<evidence type="ECO:0000313" key="6">
    <source>
        <dbReference type="Proteomes" id="UP001333102"/>
    </source>
</evidence>
<dbReference type="InterPro" id="IPR019888">
    <property type="entry name" value="Tscrpt_reg_AsnC-like"/>
</dbReference>
<evidence type="ECO:0000259" key="4">
    <source>
        <dbReference type="PROSITE" id="PS50956"/>
    </source>
</evidence>
<dbReference type="RefSeq" id="WP_324669638.1">
    <property type="nucleotide sequence ID" value="NZ_CP141614.1"/>
</dbReference>
<sequence>MLDNVDYKILDLLKENSRLSYAEIGRMIGLSRVAVRSRVEGMVRQGVIEKFTVLVNGDFLGKRLSVFMEVEVESPLIQEAGRHLASRPEVAVVYEMTGSSALHVHVFAPSVLALQNFIEKEVYTLRGLRSVRTHILTRRYKSDLSTRV</sequence>
<name>A0ABZ1BQZ2_9FIRM</name>
<dbReference type="InterPro" id="IPR036390">
    <property type="entry name" value="WH_DNA-bd_sf"/>
</dbReference>
<dbReference type="PROSITE" id="PS00519">
    <property type="entry name" value="HTH_ASNC_1"/>
    <property type="match status" value="1"/>
</dbReference>
<dbReference type="PRINTS" id="PR00033">
    <property type="entry name" value="HTHASNC"/>
</dbReference>
<evidence type="ECO:0000256" key="3">
    <source>
        <dbReference type="ARBA" id="ARBA00023163"/>
    </source>
</evidence>
<dbReference type="InterPro" id="IPR011008">
    <property type="entry name" value="Dimeric_a/b-barrel"/>
</dbReference>
<dbReference type="Gene3D" id="3.30.70.920">
    <property type="match status" value="1"/>
</dbReference>
<evidence type="ECO:0000313" key="5">
    <source>
        <dbReference type="EMBL" id="WRP15242.1"/>
    </source>
</evidence>
<dbReference type="Proteomes" id="UP001333102">
    <property type="component" value="Chromosome"/>
</dbReference>
<dbReference type="PANTHER" id="PTHR30154">
    <property type="entry name" value="LEUCINE-RESPONSIVE REGULATORY PROTEIN"/>
    <property type="match status" value="1"/>
</dbReference>
<dbReference type="InterPro" id="IPR036388">
    <property type="entry name" value="WH-like_DNA-bd_sf"/>
</dbReference>
<feature type="domain" description="HTH asnC-type" evidence="4">
    <location>
        <begin position="2"/>
        <end position="63"/>
    </location>
</feature>
<evidence type="ECO:0000256" key="1">
    <source>
        <dbReference type="ARBA" id="ARBA00023015"/>
    </source>
</evidence>
<dbReference type="InterPro" id="IPR019885">
    <property type="entry name" value="Tscrpt_reg_HTH_AsnC-type_CS"/>
</dbReference>
<gene>
    <name evidence="5" type="ORF">VLY81_03480</name>
</gene>